<keyword evidence="2" id="KW-0812">Transmembrane</keyword>
<keyword evidence="2" id="KW-0472">Membrane</keyword>
<reference evidence="3 4" key="2">
    <citation type="journal article" date="2014" name="J. Gen. Appl. Microbiol.">
        <title>The early diverging ascomycetous budding yeast Saitoella complicata has three histone deacetylases belonging to the Clr6, Hos2, and Rpd3 lineages.</title>
        <authorList>
            <person name="Nishida H."/>
            <person name="Matsumoto T."/>
            <person name="Kondo S."/>
            <person name="Hamamoto M."/>
            <person name="Yoshikawa H."/>
        </authorList>
    </citation>
    <scope>NUCLEOTIDE SEQUENCE [LARGE SCALE GENOMIC DNA]</scope>
    <source>
        <strain evidence="3 4">NRRL Y-17804</strain>
    </source>
</reference>
<evidence type="ECO:0000313" key="3">
    <source>
        <dbReference type="EMBL" id="GAO49016.1"/>
    </source>
</evidence>
<name>A0A0E9NH68_SAICN</name>
<evidence type="ECO:0000256" key="2">
    <source>
        <dbReference type="SAM" id="Phobius"/>
    </source>
</evidence>
<dbReference type="AlphaFoldDB" id="A0A0E9NH68"/>
<reference evidence="3 4" key="1">
    <citation type="journal article" date="2011" name="J. Gen. Appl. Microbiol.">
        <title>Draft genome sequencing of the enigmatic yeast Saitoella complicata.</title>
        <authorList>
            <person name="Nishida H."/>
            <person name="Hamamoto M."/>
            <person name="Sugiyama J."/>
        </authorList>
    </citation>
    <scope>NUCLEOTIDE SEQUENCE [LARGE SCALE GENOMIC DNA]</scope>
    <source>
        <strain evidence="3 4">NRRL Y-17804</strain>
    </source>
</reference>
<accession>A0A0E9NH68</accession>
<feature type="transmembrane region" description="Helical" evidence="2">
    <location>
        <begin position="438"/>
        <end position="462"/>
    </location>
</feature>
<feature type="region of interest" description="Disordered" evidence="1">
    <location>
        <begin position="319"/>
        <end position="339"/>
    </location>
</feature>
<dbReference type="EMBL" id="BACD03000019">
    <property type="protein sequence ID" value="GAO49016.1"/>
    <property type="molecule type" value="Genomic_DNA"/>
</dbReference>
<reference evidence="3 4" key="3">
    <citation type="journal article" date="2015" name="Genome Announc.">
        <title>Draft Genome Sequence of the Archiascomycetous Yeast Saitoella complicata.</title>
        <authorList>
            <person name="Yamauchi K."/>
            <person name="Kondo S."/>
            <person name="Hamamoto M."/>
            <person name="Takahashi Y."/>
            <person name="Ogura Y."/>
            <person name="Hayashi T."/>
            <person name="Nishida H."/>
        </authorList>
    </citation>
    <scope>NUCLEOTIDE SEQUENCE [LARGE SCALE GENOMIC DNA]</scope>
    <source>
        <strain evidence="3 4">NRRL Y-17804</strain>
    </source>
</reference>
<dbReference type="Proteomes" id="UP000033140">
    <property type="component" value="Unassembled WGS sequence"/>
</dbReference>
<sequence>MLFSEPESIHRQDGAVPPTNEEARDGRVWPLVNHDHGSRHYERERMHSENTQSREIELFTEYGSPSITCTCSLSISYHDHEHVRVHSLPQSPSRIHSGPSITPEDILYLNRNSSSLYSAFNVPIGWQLPPDNGPAPQFSRDRRNLVTPPAGRTLYLRCNCYVWMIGLYRFNCVRPSDILDLGRSLTALLRFSSGPYPFPWVHTLAPSAKVTYSQHSCSNHQPTQRNSRVPIIMSSPSTVRALRSAVSNITTHSPINAAKAGPSPHRSPGTPQRMIRLFATTAGMRSMPSSPATLFSYIKSPSMPTSPTKVPLRTLSSTTTTTSTHLTHPRISPLSQPVPTPFPIDPAPSTSLPRILHHRLFLDYQASITSMSSPISLYAPYTPSPELLTPTESLPPKHPGPWEESIETDAEAEVVEEVGGRKVGKHGQVGLGQLMGTLLGGGIISAICVGLGVVVVVVRMIVDGVLGRSAFVVEKEPVEERAK</sequence>
<keyword evidence="4" id="KW-1185">Reference proteome</keyword>
<proteinExistence type="predicted"/>
<evidence type="ECO:0000313" key="4">
    <source>
        <dbReference type="Proteomes" id="UP000033140"/>
    </source>
</evidence>
<protein>
    <submittedName>
        <fullName evidence="3">Uncharacterized protein</fullName>
    </submittedName>
</protein>
<feature type="region of interest" description="Disordered" evidence="1">
    <location>
        <begin position="1"/>
        <end position="26"/>
    </location>
</feature>
<organism evidence="3 4">
    <name type="scientific">Saitoella complicata (strain BCRC 22490 / CBS 7301 / JCM 7358 / NBRC 10748 / NRRL Y-17804)</name>
    <dbReference type="NCBI Taxonomy" id="698492"/>
    <lineage>
        <taxon>Eukaryota</taxon>
        <taxon>Fungi</taxon>
        <taxon>Dikarya</taxon>
        <taxon>Ascomycota</taxon>
        <taxon>Taphrinomycotina</taxon>
        <taxon>Taphrinomycotina incertae sedis</taxon>
        <taxon>Saitoella</taxon>
    </lineage>
</organism>
<gene>
    <name evidence="3" type="ORF">G7K_3177-t1</name>
</gene>
<keyword evidence="2" id="KW-1133">Transmembrane helix</keyword>
<evidence type="ECO:0000256" key="1">
    <source>
        <dbReference type="SAM" id="MobiDB-lite"/>
    </source>
</evidence>
<comment type="caution">
    <text evidence="3">The sequence shown here is derived from an EMBL/GenBank/DDBJ whole genome shotgun (WGS) entry which is preliminary data.</text>
</comment>